<dbReference type="GO" id="GO:0005524">
    <property type="term" value="F:ATP binding"/>
    <property type="evidence" value="ECO:0007669"/>
    <property type="project" value="UniProtKB-KW"/>
</dbReference>
<name>A0A318T7Y5_9HYPH</name>
<sequence length="636" mass="71919">MEALKNIKLPALLHWGFNHYVVLSGLKNGLYTILDPAQGRFRLRENELSRFFTGIAVEFSSNSALLNLSQLHKIQLKDLFLSAPHAQCRIILILAVALITSISVFIFPVYFRAIIEAAVGPKNIISIYIILAITCVILFMVFVFSYVKHRLTRDLSKDIEHSIATILNDAIFNTSFAFFVRKTPSMIARYYQNLRRVRQIISEGIIDSIVDLIILLVLMIATFAFDTTFGLALVFITLLYFTIIYRLQRNRMEMFKRTAAADNHENLTLMDNLRNIQAIKLNGLEGVRSAIWQVAYRRAASAHDALNGLSAKTDLVGNTWLGVGRCGLVALAAFEVLHDKMTIENFLSLSLFQAFLTMSLANLARRLTGLLDIQYMLSDMSTLIAAERDPMLIEPNRDRKNQTVGDLSHLRGEGSEILLCRDVDFRFDPASRRLLKKVNIEVRRHEIIAITGRTGAGKSTLLRVLTGLLPTEEGNITWLGKELQSWSRQNLVRHVATVMQEDQIFSGTLLQNIAHFSSDPDMERVKESCSDACVSVFLDRLPMGLYTPVASNSAVLSVGEKQRIFLARAFYTRAEVLLLDEFTGNLDMETEAQIFESLRRLKKTIIMTAHRESTIQQADRVYNLDRDHGTLVEVSH</sequence>
<comment type="similarity">
    <text evidence="2">Belongs to the ABC transporter superfamily.</text>
</comment>
<evidence type="ECO:0000259" key="9">
    <source>
        <dbReference type="PROSITE" id="PS50893"/>
    </source>
</evidence>
<evidence type="ECO:0000256" key="6">
    <source>
        <dbReference type="ARBA" id="ARBA00022989"/>
    </source>
</evidence>
<feature type="transmembrane region" description="Helical" evidence="8">
    <location>
        <begin position="123"/>
        <end position="147"/>
    </location>
</feature>
<dbReference type="Gene3D" id="1.20.1560.10">
    <property type="entry name" value="ABC transporter type 1, transmembrane domain"/>
    <property type="match status" value="1"/>
</dbReference>
<keyword evidence="12" id="KW-1185">Reference proteome</keyword>
<dbReference type="GO" id="GO:0006508">
    <property type="term" value="P:proteolysis"/>
    <property type="evidence" value="ECO:0007669"/>
    <property type="project" value="InterPro"/>
</dbReference>
<dbReference type="AlphaFoldDB" id="A0A318T7Y5"/>
<dbReference type="PROSITE" id="PS50893">
    <property type="entry name" value="ABC_TRANSPORTER_2"/>
    <property type="match status" value="1"/>
</dbReference>
<evidence type="ECO:0000313" key="12">
    <source>
        <dbReference type="Proteomes" id="UP000247454"/>
    </source>
</evidence>
<dbReference type="Pfam" id="PF00005">
    <property type="entry name" value="ABC_tran"/>
    <property type="match status" value="1"/>
</dbReference>
<evidence type="ECO:0000256" key="4">
    <source>
        <dbReference type="ARBA" id="ARBA00022741"/>
    </source>
</evidence>
<evidence type="ECO:0000313" key="11">
    <source>
        <dbReference type="EMBL" id="PYE86676.1"/>
    </source>
</evidence>
<feature type="transmembrane region" description="Helical" evidence="8">
    <location>
        <begin position="346"/>
        <end position="364"/>
    </location>
</feature>
<evidence type="ECO:0000256" key="3">
    <source>
        <dbReference type="ARBA" id="ARBA00022692"/>
    </source>
</evidence>
<comment type="subcellular location">
    <subcellularLocation>
        <location evidence="1">Cell membrane</location>
        <topology evidence="1">Multi-pass membrane protein</topology>
    </subcellularLocation>
</comment>
<feature type="domain" description="ABC transporter" evidence="9">
    <location>
        <begin position="418"/>
        <end position="634"/>
    </location>
</feature>
<proteinExistence type="inferred from homology"/>
<dbReference type="InterPro" id="IPR003593">
    <property type="entry name" value="AAA+_ATPase"/>
</dbReference>
<keyword evidence="4" id="KW-0547">Nucleotide-binding</keyword>
<evidence type="ECO:0000256" key="5">
    <source>
        <dbReference type="ARBA" id="ARBA00022840"/>
    </source>
</evidence>
<dbReference type="PROSITE" id="PS50929">
    <property type="entry name" value="ABC_TM1F"/>
    <property type="match status" value="1"/>
</dbReference>
<dbReference type="SMART" id="SM00382">
    <property type="entry name" value="AAA"/>
    <property type="match status" value="1"/>
</dbReference>
<dbReference type="GO" id="GO:0140359">
    <property type="term" value="F:ABC-type transporter activity"/>
    <property type="evidence" value="ECO:0007669"/>
    <property type="project" value="InterPro"/>
</dbReference>
<dbReference type="SUPFAM" id="SSF90123">
    <property type="entry name" value="ABC transporter transmembrane region"/>
    <property type="match status" value="1"/>
</dbReference>
<dbReference type="GO" id="GO:0005886">
    <property type="term" value="C:plasma membrane"/>
    <property type="evidence" value="ECO:0007669"/>
    <property type="project" value="UniProtKB-SubCell"/>
</dbReference>
<evidence type="ECO:0000256" key="8">
    <source>
        <dbReference type="SAM" id="Phobius"/>
    </source>
</evidence>
<dbReference type="InterPro" id="IPR039421">
    <property type="entry name" value="Type_1_exporter"/>
</dbReference>
<feature type="transmembrane region" description="Helical" evidence="8">
    <location>
        <begin position="229"/>
        <end position="247"/>
    </location>
</feature>
<dbReference type="PANTHER" id="PTHR24221:SF503">
    <property type="entry name" value="MITOCHONDRIAL POTASSIUM CHANNEL ATP-BINDING SUBUNIT"/>
    <property type="match status" value="1"/>
</dbReference>
<organism evidence="11 12">
    <name type="scientific">Phyllobacterium leguminum</name>
    <dbReference type="NCBI Taxonomy" id="314237"/>
    <lineage>
        <taxon>Bacteria</taxon>
        <taxon>Pseudomonadati</taxon>
        <taxon>Pseudomonadota</taxon>
        <taxon>Alphaproteobacteria</taxon>
        <taxon>Hyphomicrobiales</taxon>
        <taxon>Phyllobacteriaceae</taxon>
        <taxon>Phyllobacterium</taxon>
    </lineage>
</organism>
<dbReference type="InterPro" id="IPR027417">
    <property type="entry name" value="P-loop_NTPase"/>
</dbReference>
<dbReference type="Pfam" id="PF03412">
    <property type="entry name" value="Peptidase_C39"/>
    <property type="match status" value="1"/>
</dbReference>
<keyword evidence="5" id="KW-0067">ATP-binding</keyword>
<dbReference type="PROSITE" id="PS00211">
    <property type="entry name" value="ABC_TRANSPORTER_1"/>
    <property type="match status" value="1"/>
</dbReference>
<feature type="transmembrane region" description="Helical" evidence="8">
    <location>
        <begin position="204"/>
        <end position="223"/>
    </location>
</feature>
<dbReference type="InterPro" id="IPR017871">
    <property type="entry name" value="ABC_transporter-like_CS"/>
</dbReference>
<dbReference type="Gene3D" id="3.40.50.300">
    <property type="entry name" value="P-loop containing nucleotide triphosphate hydrolases"/>
    <property type="match status" value="1"/>
</dbReference>
<keyword evidence="7 8" id="KW-0472">Membrane</keyword>
<dbReference type="InterPro" id="IPR036640">
    <property type="entry name" value="ABC1_TM_sf"/>
</dbReference>
<reference evidence="11 12" key="1">
    <citation type="submission" date="2018-06" db="EMBL/GenBank/DDBJ databases">
        <title>Genomic Encyclopedia of Type Strains, Phase III (KMG-III): the genomes of soil and plant-associated and newly described type strains.</title>
        <authorList>
            <person name="Whitman W."/>
        </authorList>
    </citation>
    <scope>NUCLEOTIDE SEQUENCE [LARGE SCALE GENOMIC DNA]</scope>
    <source>
        <strain evidence="11 12">ORS 1419</strain>
    </source>
</reference>
<evidence type="ECO:0000259" key="10">
    <source>
        <dbReference type="PROSITE" id="PS50929"/>
    </source>
</evidence>
<protein>
    <submittedName>
        <fullName evidence="11">ABC-type bacteriocin/lantibiotic exporter with double-glycine peptidase domain</fullName>
    </submittedName>
</protein>
<dbReference type="PANTHER" id="PTHR24221">
    <property type="entry name" value="ATP-BINDING CASSETTE SUB-FAMILY B"/>
    <property type="match status" value="1"/>
</dbReference>
<comment type="caution">
    <text evidence="11">The sequence shown here is derived from an EMBL/GenBank/DDBJ whole genome shotgun (WGS) entry which is preliminary data.</text>
</comment>
<keyword evidence="3 8" id="KW-0812">Transmembrane</keyword>
<dbReference type="GO" id="GO:0008233">
    <property type="term" value="F:peptidase activity"/>
    <property type="evidence" value="ECO:0007669"/>
    <property type="project" value="InterPro"/>
</dbReference>
<dbReference type="EMBL" id="QJTF01000021">
    <property type="protein sequence ID" value="PYE86676.1"/>
    <property type="molecule type" value="Genomic_DNA"/>
</dbReference>
<feature type="domain" description="ABC transmembrane type-1" evidence="10">
    <location>
        <begin position="91"/>
        <end position="372"/>
    </location>
</feature>
<accession>A0A318T7Y5</accession>
<dbReference type="SUPFAM" id="SSF52540">
    <property type="entry name" value="P-loop containing nucleoside triphosphate hydrolases"/>
    <property type="match status" value="1"/>
</dbReference>
<dbReference type="InterPro" id="IPR011527">
    <property type="entry name" value="ABC1_TM_dom"/>
</dbReference>
<dbReference type="Gene3D" id="3.90.70.10">
    <property type="entry name" value="Cysteine proteinases"/>
    <property type="match status" value="1"/>
</dbReference>
<keyword evidence="6 8" id="KW-1133">Transmembrane helix</keyword>
<evidence type="ECO:0000256" key="7">
    <source>
        <dbReference type="ARBA" id="ARBA00023136"/>
    </source>
</evidence>
<dbReference type="CDD" id="cd03228">
    <property type="entry name" value="ABCC_MRP_Like"/>
    <property type="match status" value="1"/>
</dbReference>
<dbReference type="InterPro" id="IPR003439">
    <property type="entry name" value="ABC_transporter-like_ATP-bd"/>
</dbReference>
<dbReference type="Pfam" id="PF00664">
    <property type="entry name" value="ABC_membrane"/>
    <property type="match status" value="1"/>
</dbReference>
<dbReference type="GO" id="GO:0016887">
    <property type="term" value="F:ATP hydrolysis activity"/>
    <property type="evidence" value="ECO:0007669"/>
    <property type="project" value="InterPro"/>
</dbReference>
<feature type="transmembrane region" description="Helical" evidence="8">
    <location>
        <begin position="90"/>
        <end position="111"/>
    </location>
</feature>
<evidence type="ECO:0000256" key="1">
    <source>
        <dbReference type="ARBA" id="ARBA00004651"/>
    </source>
</evidence>
<gene>
    <name evidence="11" type="ORF">C7477_12141</name>
</gene>
<dbReference type="InterPro" id="IPR005074">
    <property type="entry name" value="Peptidase_C39"/>
</dbReference>
<evidence type="ECO:0000256" key="2">
    <source>
        <dbReference type="ARBA" id="ARBA00005417"/>
    </source>
</evidence>
<dbReference type="Proteomes" id="UP000247454">
    <property type="component" value="Unassembled WGS sequence"/>
</dbReference>